<dbReference type="RefSeq" id="XP_030373198.1">
    <property type="nucleotide sequence ID" value="XM_030517338.1"/>
</dbReference>
<dbReference type="GeneID" id="115623129"/>
<keyword evidence="1" id="KW-1133">Transmembrane helix</keyword>
<evidence type="ECO:0000256" key="1">
    <source>
        <dbReference type="SAM" id="Phobius"/>
    </source>
</evidence>
<evidence type="ECO:0000256" key="2">
    <source>
        <dbReference type="SAM" id="SignalP"/>
    </source>
</evidence>
<keyword evidence="1" id="KW-0812">Transmembrane</keyword>
<dbReference type="AlphaFoldDB" id="A0A6J2TDK0"/>
<keyword evidence="1" id="KW-0472">Membrane</keyword>
<reference evidence="4" key="1">
    <citation type="submission" date="2025-08" db="UniProtKB">
        <authorList>
            <consortium name="RefSeq"/>
        </authorList>
    </citation>
    <scope>IDENTIFICATION</scope>
    <source>
        <strain evidence="4">11010-0011.00</strain>
        <tissue evidence="4">Whole body</tissue>
    </source>
</reference>
<accession>A0A6J2TDK0</accession>
<organism evidence="3 4">
    <name type="scientific">Drosophila lebanonensis</name>
    <name type="common">Fruit fly</name>
    <name type="synonym">Scaptodrosophila lebanonensis</name>
    <dbReference type="NCBI Taxonomy" id="7225"/>
    <lineage>
        <taxon>Eukaryota</taxon>
        <taxon>Metazoa</taxon>
        <taxon>Ecdysozoa</taxon>
        <taxon>Arthropoda</taxon>
        <taxon>Hexapoda</taxon>
        <taxon>Insecta</taxon>
        <taxon>Pterygota</taxon>
        <taxon>Neoptera</taxon>
        <taxon>Endopterygota</taxon>
        <taxon>Diptera</taxon>
        <taxon>Brachycera</taxon>
        <taxon>Muscomorpha</taxon>
        <taxon>Ephydroidea</taxon>
        <taxon>Drosophilidae</taxon>
        <taxon>Scaptodrosophila</taxon>
    </lineage>
</organism>
<feature type="signal peptide" evidence="2">
    <location>
        <begin position="1"/>
        <end position="18"/>
    </location>
</feature>
<keyword evidence="2" id="KW-0732">Signal</keyword>
<name>A0A6J2TDK0_DROLE</name>
<sequence>MSTTFCVLCLMLLCGVRLEPTSKTSVADPIHIEAGNKNTEIKEATEFFQNLQRALSVLKTDINKNTHTGEALDSDSRGPSKIMVECRENQQKLIHNNSKTIECAKKFKPYIFPILVAGMFITGWIVASRRGKTYSKPEPLVSDMVYTVYNNVYKDKNIAQCDPDGYKSFKKYKKINTSKNIVC</sequence>
<evidence type="ECO:0000313" key="3">
    <source>
        <dbReference type="Proteomes" id="UP000504634"/>
    </source>
</evidence>
<feature type="transmembrane region" description="Helical" evidence="1">
    <location>
        <begin position="110"/>
        <end position="127"/>
    </location>
</feature>
<protein>
    <submittedName>
        <fullName evidence="4">Uncharacterized protein LOC115623129</fullName>
    </submittedName>
</protein>
<proteinExistence type="predicted"/>
<feature type="chain" id="PRO_5026823886" evidence="2">
    <location>
        <begin position="19"/>
        <end position="183"/>
    </location>
</feature>
<dbReference type="Proteomes" id="UP000504634">
    <property type="component" value="Unplaced"/>
</dbReference>
<keyword evidence="3" id="KW-1185">Reference proteome</keyword>
<evidence type="ECO:0000313" key="4">
    <source>
        <dbReference type="RefSeq" id="XP_030373198.1"/>
    </source>
</evidence>
<gene>
    <name evidence="4" type="primary">LOC115623129</name>
</gene>